<evidence type="ECO:0000256" key="5">
    <source>
        <dbReference type="ARBA" id="ARBA00023136"/>
    </source>
</evidence>
<evidence type="ECO:0000256" key="4">
    <source>
        <dbReference type="ARBA" id="ARBA00022989"/>
    </source>
</evidence>
<proteinExistence type="inferred from homology"/>
<keyword evidence="3 8" id="KW-0812">Transmembrane</keyword>
<dbReference type="InterPro" id="IPR017270">
    <property type="entry name" value="MotA/TolQ/ExbB-rel"/>
</dbReference>
<feature type="signal peptide" evidence="9">
    <location>
        <begin position="1"/>
        <end position="24"/>
    </location>
</feature>
<comment type="similarity">
    <text evidence="6">Belongs to the exbB/tolQ family.</text>
</comment>
<keyword evidence="6" id="KW-0653">Protein transport</keyword>
<sequence>MSRHSWWLALPIAAITLFSGTVSAQSGATASDDATSDTSASMQQVLDRFRADSQAAEQRDNQRLEALLDDRQALQQAVSDAEQRLQQAQVRREELEARRSDQQQQLADLRQQRKQDAGDIGDVSGIVKQQASELRDALAESWLTVGGDAALPPRLDDRGLVDLQTFERVRRDLAGLIVESGRGVRFQAPVAGQDGDVSQREVVRLGDTVAFSDGNLLQRMGDDGRLAVFAATPGDARQALRAFQQGEGNQIVIDPTDGDVLEALSQQPTLWQRFQQGGYVGYVIVALGLVGLLVALVQYAYLLRVSAKMRRQTQNPETLHDDNPLGRVLGRFAALGRDHAPEALEARLDEAMLAEQPRLERGQPIVKLIAAVAPLLGLLGTVTGMIVTFQSITVFGTGDPQLMAGGISQALVTTVLGLITAVPLLFVNTALNSRSRRLIGLLEGRASAVLAEHLEAETAAVAHAEERRHGAHA</sequence>
<dbReference type="InterPro" id="IPR050790">
    <property type="entry name" value="ExbB/TolQ_transport"/>
</dbReference>
<dbReference type="RefSeq" id="WP_149434725.1">
    <property type="nucleotide sequence ID" value="NZ_VTPX01000003.1"/>
</dbReference>
<name>A0A640WG35_9GAMM</name>
<feature type="region of interest" description="Disordered" evidence="7">
    <location>
        <begin position="92"/>
        <end position="121"/>
    </location>
</feature>
<dbReference type="Pfam" id="PF01618">
    <property type="entry name" value="MotA_ExbB"/>
    <property type="match status" value="1"/>
</dbReference>
<reference evidence="11 12" key="1">
    <citation type="submission" date="2019-08" db="EMBL/GenBank/DDBJ databases">
        <title>Bioinformatics analysis of the strain L3 and L5.</title>
        <authorList>
            <person name="Li X."/>
        </authorList>
    </citation>
    <scope>NUCLEOTIDE SEQUENCE [LARGE SCALE GENOMIC DNA]</scope>
    <source>
        <strain evidence="11 12">L3</strain>
    </source>
</reference>
<evidence type="ECO:0000256" key="6">
    <source>
        <dbReference type="RuleBase" id="RU004057"/>
    </source>
</evidence>
<feature type="transmembrane region" description="Helical" evidence="8">
    <location>
        <begin position="407"/>
        <end position="427"/>
    </location>
</feature>
<dbReference type="AlphaFoldDB" id="A0A640WG35"/>
<dbReference type="PIRSF" id="PIRSF037714">
    <property type="entry name" value="TolR"/>
    <property type="match status" value="1"/>
</dbReference>
<dbReference type="Proteomes" id="UP000466024">
    <property type="component" value="Unassembled WGS sequence"/>
</dbReference>
<feature type="domain" description="MotA/TolQ/ExbB proton channel" evidence="10">
    <location>
        <begin position="337"/>
        <end position="442"/>
    </location>
</feature>
<evidence type="ECO:0000256" key="9">
    <source>
        <dbReference type="SAM" id="SignalP"/>
    </source>
</evidence>
<keyword evidence="12" id="KW-1185">Reference proteome</keyword>
<dbReference type="GO" id="GO:0017038">
    <property type="term" value="P:protein import"/>
    <property type="evidence" value="ECO:0007669"/>
    <property type="project" value="TreeGrafter"/>
</dbReference>
<dbReference type="GO" id="GO:0005886">
    <property type="term" value="C:plasma membrane"/>
    <property type="evidence" value="ECO:0007669"/>
    <property type="project" value="UniProtKB-SubCell"/>
</dbReference>
<evidence type="ECO:0000256" key="2">
    <source>
        <dbReference type="ARBA" id="ARBA00022475"/>
    </source>
</evidence>
<dbReference type="Gene3D" id="1.10.287.1490">
    <property type="match status" value="1"/>
</dbReference>
<feature type="transmembrane region" description="Helical" evidence="8">
    <location>
        <begin position="365"/>
        <end position="387"/>
    </location>
</feature>
<accession>A0A640WG35</accession>
<keyword evidence="6" id="KW-0813">Transport</keyword>
<evidence type="ECO:0000256" key="3">
    <source>
        <dbReference type="ARBA" id="ARBA00022692"/>
    </source>
</evidence>
<feature type="transmembrane region" description="Helical" evidence="8">
    <location>
        <begin position="279"/>
        <end position="302"/>
    </location>
</feature>
<comment type="subcellular location">
    <subcellularLocation>
        <location evidence="1">Cell membrane</location>
        <topology evidence="1">Multi-pass membrane protein</topology>
    </subcellularLocation>
    <subcellularLocation>
        <location evidence="6">Membrane</location>
        <topology evidence="6">Multi-pass membrane protein</topology>
    </subcellularLocation>
</comment>
<dbReference type="InterPro" id="IPR002898">
    <property type="entry name" value="MotA_ExbB_proton_chnl"/>
</dbReference>
<feature type="chain" id="PRO_5024807683" evidence="9">
    <location>
        <begin position="25"/>
        <end position="473"/>
    </location>
</feature>
<comment type="caution">
    <text evidence="11">The sequence shown here is derived from an EMBL/GenBank/DDBJ whole genome shotgun (WGS) entry which is preliminary data.</text>
</comment>
<feature type="compositionally biased region" description="Basic and acidic residues" evidence="7">
    <location>
        <begin position="92"/>
        <end position="101"/>
    </location>
</feature>
<dbReference type="EMBL" id="VTPX01000003">
    <property type="protein sequence ID" value="KAA0019136.1"/>
    <property type="molecule type" value="Genomic_DNA"/>
</dbReference>
<evidence type="ECO:0000256" key="1">
    <source>
        <dbReference type="ARBA" id="ARBA00004651"/>
    </source>
</evidence>
<evidence type="ECO:0000256" key="7">
    <source>
        <dbReference type="SAM" id="MobiDB-lite"/>
    </source>
</evidence>
<keyword evidence="4 8" id="KW-1133">Transmembrane helix</keyword>
<evidence type="ECO:0000313" key="11">
    <source>
        <dbReference type="EMBL" id="KAA0019136.1"/>
    </source>
</evidence>
<organism evidence="11 12">
    <name type="scientific">Salinicola corii</name>
    <dbReference type="NCBI Taxonomy" id="2606937"/>
    <lineage>
        <taxon>Bacteria</taxon>
        <taxon>Pseudomonadati</taxon>
        <taxon>Pseudomonadota</taxon>
        <taxon>Gammaproteobacteria</taxon>
        <taxon>Oceanospirillales</taxon>
        <taxon>Halomonadaceae</taxon>
        <taxon>Salinicola</taxon>
    </lineage>
</organism>
<evidence type="ECO:0000313" key="12">
    <source>
        <dbReference type="Proteomes" id="UP000466024"/>
    </source>
</evidence>
<protein>
    <submittedName>
        <fullName evidence="11">MotA/TolQ/ExbB proton channel family protein</fullName>
    </submittedName>
</protein>
<keyword evidence="2" id="KW-1003">Cell membrane</keyword>
<dbReference type="PANTHER" id="PTHR30625:SF11">
    <property type="entry name" value="MOTA_TOLQ_EXBB PROTON CHANNEL DOMAIN-CONTAINING PROTEIN"/>
    <property type="match status" value="1"/>
</dbReference>
<dbReference type="PANTHER" id="PTHR30625">
    <property type="entry name" value="PROTEIN TOLQ"/>
    <property type="match status" value="1"/>
</dbReference>
<gene>
    <name evidence="11" type="ORF">F0A16_07270</name>
</gene>
<keyword evidence="5 8" id="KW-0472">Membrane</keyword>
<evidence type="ECO:0000259" key="10">
    <source>
        <dbReference type="Pfam" id="PF01618"/>
    </source>
</evidence>
<evidence type="ECO:0000256" key="8">
    <source>
        <dbReference type="SAM" id="Phobius"/>
    </source>
</evidence>
<keyword evidence="9" id="KW-0732">Signal</keyword>